<sequence length="381" mass="43082">MGFMSEGMERQLGDFIGEKKRIAIGQNSFTYALFQYEKISLFYFLYGKFGHGESFCPIRLSLDSQEVDFGWDLSIRAPSRKAPMEVSKWLREDNLVAKSVGLDMRPVLGMGDRLETMKTLSWNACGLGNLRAVRRLKNKKCGFLNGIDEDAMVSRGGLSFGWIGDCKGSRSSGSLGKKAGSQGLIFERDWIEGWQTRTSGICSQDIGLDELNVGVLDEENLAELTKIKIRNRNGDWVNEENDMVDITTDYFKELFTSITTQDNNHVLMRVQPCISGSRNDKLTAEFKEDKIMEIVKNMTPLKALGEDGFLALFFQRKVLDGCIDEDQGAFAPGRQITDNIFIAYEILHSFKKKRDGCQGSFALKLDMSKAYDRAEWVFLEK</sequence>
<protein>
    <recommendedName>
        <fullName evidence="3">Reverse transcriptase domain-containing protein</fullName>
    </recommendedName>
</protein>
<dbReference type="InterPro" id="IPR052343">
    <property type="entry name" value="Retrotransposon-Effector_Assoc"/>
</dbReference>
<dbReference type="EMBL" id="JABEZZ010000001">
    <property type="protein sequence ID" value="MBA0578922.1"/>
    <property type="molecule type" value="Genomic_DNA"/>
</dbReference>
<feature type="non-terminal residue" evidence="1">
    <location>
        <position position="381"/>
    </location>
</feature>
<organism evidence="1 2">
    <name type="scientific">Gossypium raimondii</name>
    <name type="common">Peruvian cotton</name>
    <name type="synonym">Gossypium klotzschianum subsp. raimondii</name>
    <dbReference type="NCBI Taxonomy" id="29730"/>
    <lineage>
        <taxon>Eukaryota</taxon>
        <taxon>Viridiplantae</taxon>
        <taxon>Streptophyta</taxon>
        <taxon>Embryophyta</taxon>
        <taxon>Tracheophyta</taxon>
        <taxon>Spermatophyta</taxon>
        <taxon>Magnoliopsida</taxon>
        <taxon>eudicotyledons</taxon>
        <taxon>Gunneridae</taxon>
        <taxon>Pentapetalae</taxon>
        <taxon>rosids</taxon>
        <taxon>malvids</taxon>
        <taxon>Malvales</taxon>
        <taxon>Malvaceae</taxon>
        <taxon>Malvoideae</taxon>
        <taxon>Gossypium</taxon>
    </lineage>
</organism>
<proteinExistence type="predicted"/>
<evidence type="ECO:0008006" key="3">
    <source>
        <dbReference type="Google" id="ProtNLM"/>
    </source>
</evidence>
<comment type="caution">
    <text evidence="1">The sequence shown here is derived from an EMBL/GenBank/DDBJ whole genome shotgun (WGS) entry which is preliminary data.</text>
</comment>
<evidence type="ECO:0000313" key="2">
    <source>
        <dbReference type="Proteomes" id="UP000593578"/>
    </source>
</evidence>
<accession>A0A7J8NQ67</accession>
<name>A0A7J8NQ67_GOSRA</name>
<gene>
    <name evidence="1" type="ORF">Gorai_021193</name>
</gene>
<dbReference type="AlphaFoldDB" id="A0A7J8NQ67"/>
<reference evidence="1 2" key="1">
    <citation type="journal article" date="2019" name="Genome Biol. Evol.">
        <title>Insights into the evolution of the New World diploid cottons (Gossypium, subgenus Houzingenia) based on genome sequencing.</title>
        <authorList>
            <person name="Grover C.E."/>
            <person name="Arick M.A. 2nd"/>
            <person name="Thrash A."/>
            <person name="Conover J.L."/>
            <person name="Sanders W.S."/>
            <person name="Peterson D.G."/>
            <person name="Frelichowski J.E."/>
            <person name="Scheffler J.A."/>
            <person name="Scheffler B.E."/>
            <person name="Wendel J.F."/>
        </authorList>
    </citation>
    <scope>NUCLEOTIDE SEQUENCE [LARGE SCALE GENOMIC DNA]</scope>
    <source>
        <strain evidence="1">8</strain>
        <tissue evidence="1">Leaf</tissue>
    </source>
</reference>
<evidence type="ECO:0000313" key="1">
    <source>
        <dbReference type="EMBL" id="MBA0578922.1"/>
    </source>
</evidence>
<dbReference type="PANTHER" id="PTHR46890:SF48">
    <property type="entry name" value="RNA-DIRECTED DNA POLYMERASE"/>
    <property type="match status" value="1"/>
</dbReference>
<dbReference type="PANTHER" id="PTHR46890">
    <property type="entry name" value="NON-LTR RETROLELEMENT REVERSE TRANSCRIPTASE-LIKE PROTEIN-RELATED"/>
    <property type="match status" value="1"/>
</dbReference>
<dbReference type="Proteomes" id="UP000593578">
    <property type="component" value="Unassembled WGS sequence"/>
</dbReference>